<dbReference type="PROSITE" id="PS51273">
    <property type="entry name" value="GATASE_TYPE_1"/>
    <property type="match status" value="1"/>
</dbReference>
<dbReference type="Pfam" id="PF00117">
    <property type="entry name" value="GATase"/>
    <property type="match status" value="1"/>
</dbReference>
<dbReference type="FunFam" id="3.40.50.880:FF:000033">
    <property type="entry name" value="Glutamine amidotransferase class-I"/>
    <property type="match status" value="1"/>
</dbReference>
<sequence>MNIHCLQHVHFEGMGYIQTWANEQGHQVTATRFFEQEHRLPTMSAIDALIVLGGPMSVFDEAQYEWLVDEKRFIREAIDAGKKILGICLGAQLVAHVLGAAVKPALNKEIGWFPVFATEESKALPWFYELFSAGPTVFHWHADKFEIPYGAINLASSDANKNQAFAVGNQLLGLQFHVETTQVDVSALIENMNADIIPGNFVQHETELITGIEHSEDQSICKGLLSCFFH</sequence>
<dbReference type="InterPro" id="IPR044992">
    <property type="entry name" value="ChyE-like"/>
</dbReference>
<dbReference type="Gene3D" id="3.40.50.880">
    <property type="match status" value="1"/>
</dbReference>
<comment type="caution">
    <text evidence="2">The sequence shown here is derived from an EMBL/GenBank/DDBJ whole genome shotgun (WGS) entry which is preliminary data.</text>
</comment>
<dbReference type="RefSeq" id="WP_188506229.1">
    <property type="nucleotide sequence ID" value="NZ_BMER01000002.1"/>
</dbReference>
<evidence type="ECO:0000259" key="1">
    <source>
        <dbReference type="Pfam" id="PF00117"/>
    </source>
</evidence>
<dbReference type="PANTHER" id="PTHR42695:SF5">
    <property type="entry name" value="GLUTAMINE AMIDOTRANSFERASE YLR126C-RELATED"/>
    <property type="match status" value="1"/>
</dbReference>
<feature type="domain" description="Glutamine amidotransferase" evidence="1">
    <location>
        <begin position="24"/>
        <end position="182"/>
    </location>
</feature>
<dbReference type="EMBL" id="BMER01000002">
    <property type="protein sequence ID" value="GGG88655.1"/>
    <property type="molecule type" value="Genomic_DNA"/>
</dbReference>
<evidence type="ECO:0000313" key="3">
    <source>
        <dbReference type="Proteomes" id="UP000660862"/>
    </source>
</evidence>
<dbReference type="InterPro" id="IPR017926">
    <property type="entry name" value="GATASE"/>
</dbReference>
<keyword evidence="3" id="KW-1185">Reference proteome</keyword>
<dbReference type="GO" id="GO:0005829">
    <property type="term" value="C:cytosol"/>
    <property type="evidence" value="ECO:0007669"/>
    <property type="project" value="TreeGrafter"/>
</dbReference>
<dbReference type="InterPro" id="IPR029062">
    <property type="entry name" value="Class_I_gatase-like"/>
</dbReference>
<evidence type="ECO:0000313" key="2">
    <source>
        <dbReference type="EMBL" id="GGG88655.1"/>
    </source>
</evidence>
<proteinExistence type="predicted"/>
<dbReference type="CDD" id="cd01741">
    <property type="entry name" value="GATase1_1"/>
    <property type="match status" value="1"/>
</dbReference>
<gene>
    <name evidence="2" type="ORF">GCM10007415_23350</name>
</gene>
<dbReference type="AlphaFoldDB" id="A0A917MAT3"/>
<dbReference type="Proteomes" id="UP000660862">
    <property type="component" value="Unassembled WGS sequence"/>
</dbReference>
<accession>A0A917MAT3</accession>
<dbReference type="SUPFAM" id="SSF52317">
    <property type="entry name" value="Class I glutamine amidotransferase-like"/>
    <property type="match status" value="1"/>
</dbReference>
<organism evidence="2 3">
    <name type="scientific">Parapedobacter pyrenivorans</name>
    <dbReference type="NCBI Taxonomy" id="1305674"/>
    <lineage>
        <taxon>Bacteria</taxon>
        <taxon>Pseudomonadati</taxon>
        <taxon>Bacteroidota</taxon>
        <taxon>Sphingobacteriia</taxon>
        <taxon>Sphingobacteriales</taxon>
        <taxon>Sphingobacteriaceae</taxon>
        <taxon>Parapedobacter</taxon>
    </lineage>
</organism>
<reference evidence="2" key="2">
    <citation type="submission" date="2020-09" db="EMBL/GenBank/DDBJ databases">
        <authorList>
            <person name="Sun Q."/>
            <person name="Zhou Y."/>
        </authorList>
    </citation>
    <scope>NUCLEOTIDE SEQUENCE</scope>
    <source>
        <strain evidence="2">CGMCC 1.12195</strain>
    </source>
</reference>
<name>A0A917MAT3_9SPHI</name>
<reference evidence="2" key="1">
    <citation type="journal article" date="2014" name="Int. J. Syst. Evol. Microbiol.">
        <title>Complete genome sequence of Corynebacterium casei LMG S-19264T (=DSM 44701T), isolated from a smear-ripened cheese.</title>
        <authorList>
            <consortium name="US DOE Joint Genome Institute (JGI-PGF)"/>
            <person name="Walter F."/>
            <person name="Albersmeier A."/>
            <person name="Kalinowski J."/>
            <person name="Ruckert C."/>
        </authorList>
    </citation>
    <scope>NUCLEOTIDE SEQUENCE</scope>
    <source>
        <strain evidence="2">CGMCC 1.12195</strain>
    </source>
</reference>
<dbReference type="PANTHER" id="PTHR42695">
    <property type="entry name" value="GLUTAMINE AMIDOTRANSFERASE YLR126C-RELATED"/>
    <property type="match status" value="1"/>
</dbReference>
<protein>
    <submittedName>
        <fullName evidence="2">Amidotransferase</fullName>
    </submittedName>
</protein>